<dbReference type="AlphaFoldDB" id="A0A7X0Y5M0"/>
<protein>
    <submittedName>
        <fullName evidence="1">Uncharacterized protein</fullName>
    </submittedName>
</protein>
<evidence type="ECO:0000313" key="1">
    <source>
        <dbReference type="EMBL" id="MBC1937203.1"/>
    </source>
</evidence>
<sequence length="99" mass="11253">MHPLDKFLKKRDYDRATLAKKANVAHSTLTSVVNRSTSVYDMRIWVLVTLIDLIQGDEPDANMDSVLQELSLYEAQYGFDEALKELKEKGGYIDDGITE</sequence>
<comment type="caution">
    <text evidence="1">The sequence shown here is derived from an EMBL/GenBank/DDBJ whole genome shotgun (WGS) entry which is preliminary data.</text>
</comment>
<dbReference type="RefSeq" id="WP_185526815.1">
    <property type="nucleotide sequence ID" value="NZ_JAARWN010000014.1"/>
</dbReference>
<accession>A0A7X0Y5M0</accession>
<dbReference type="Proteomes" id="UP000535908">
    <property type="component" value="Unassembled WGS sequence"/>
</dbReference>
<gene>
    <name evidence="1" type="ORF">HCA69_12550</name>
</gene>
<name>A0A7X0Y5M0_9LIST</name>
<dbReference type="EMBL" id="JAARWN010000014">
    <property type="protein sequence ID" value="MBC1937203.1"/>
    <property type="molecule type" value="Genomic_DNA"/>
</dbReference>
<organism evidence="1 2">
    <name type="scientific">Listeria grandensis</name>
    <dbReference type="NCBI Taxonomy" id="1494963"/>
    <lineage>
        <taxon>Bacteria</taxon>
        <taxon>Bacillati</taxon>
        <taxon>Bacillota</taxon>
        <taxon>Bacilli</taxon>
        <taxon>Bacillales</taxon>
        <taxon>Listeriaceae</taxon>
        <taxon>Listeria</taxon>
    </lineage>
</organism>
<evidence type="ECO:0000313" key="2">
    <source>
        <dbReference type="Proteomes" id="UP000535908"/>
    </source>
</evidence>
<proteinExistence type="predicted"/>
<reference evidence="1 2" key="1">
    <citation type="submission" date="2020-03" db="EMBL/GenBank/DDBJ databases">
        <title>Soil Listeria distribution.</title>
        <authorList>
            <person name="Liao J."/>
            <person name="Wiedmann M."/>
        </authorList>
    </citation>
    <scope>NUCLEOTIDE SEQUENCE [LARGE SCALE GENOMIC DNA]</scope>
    <source>
        <strain evidence="1 2">FSL L7-0741</strain>
    </source>
</reference>